<name>A0A1I0KR23_9ACTN</name>
<reference evidence="2 3" key="1">
    <citation type="submission" date="2016-10" db="EMBL/GenBank/DDBJ databases">
        <authorList>
            <person name="de Groot N.N."/>
        </authorList>
    </citation>
    <scope>NUCLEOTIDE SEQUENCE [LARGE SCALE GENOMIC DNA]</scope>
    <source>
        <strain evidence="2 3">CGMCC 4.5598</strain>
    </source>
</reference>
<proteinExistence type="predicted"/>
<feature type="region of interest" description="Disordered" evidence="1">
    <location>
        <begin position="98"/>
        <end position="130"/>
    </location>
</feature>
<accession>A0A1I0KR23</accession>
<dbReference type="RefSeq" id="WP_091086623.1">
    <property type="nucleotide sequence ID" value="NZ_FOHX01000009.1"/>
</dbReference>
<evidence type="ECO:0000313" key="2">
    <source>
        <dbReference type="EMBL" id="SEU27994.1"/>
    </source>
</evidence>
<gene>
    <name evidence="2" type="ORF">SAMN05421811_109113</name>
</gene>
<evidence type="ECO:0000313" key="3">
    <source>
        <dbReference type="Proteomes" id="UP000199361"/>
    </source>
</evidence>
<keyword evidence="3" id="KW-1185">Reference proteome</keyword>
<protein>
    <submittedName>
        <fullName evidence="2">Uncharacterized protein</fullName>
    </submittedName>
</protein>
<dbReference type="OrthoDB" id="3539234at2"/>
<dbReference type="AlphaFoldDB" id="A0A1I0KR23"/>
<evidence type="ECO:0000256" key="1">
    <source>
        <dbReference type="SAM" id="MobiDB-lite"/>
    </source>
</evidence>
<sequence>MIRRIIRKRRPAPTLAGISLEEELALIRVELMYGLRVNREAYLRRKVDERNEMVSRMRDRDAAEMLADLRGSLERSVRPTVVDLQSRVTTVQSAVQSAVQGGAADAQSRTGVVDLQSRRRGRSMQDPEPA</sequence>
<dbReference type="Proteomes" id="UP000199361">
    <property type="component" value="Unassembled WGS sequence"/>
</dbReference>
<dbReference type="EMBL" id="FOHX01000009">
    <property type="protein sequence ID" value="SEU27994.1"/>
    <property type="molecule type" value="Genomic_DNA"/>
</dbReference>
<organism evidence="2 3">
    <name type="scientific">Nonomuraea wenchangensis</name>
    <dbReference type="NCBI Taxonomy" id="568860"/>
    <lineage>
        <taxon>Bacteria</taxon>
        <taxon>Bacillati</taxon>
        <taxon>Actinomycetota</taxon>
        <taxon>Actinomycetes</taxon>
        <taxon>Streptosporangiales</taxon>
        <taxon>Streptosporangiaceae</taxon>
        <taxon>Nonomuraea</taxon>
    </lineage>
</organism>